<dbReference type="PANTHER" id="PTHR15599">
    <property type="entry name" value="RTDR1"/>
    <property type="match status" value="1"/>
</dbReference>
<evidence type="ECO:0000313" key="5">
    <source>
        <dbReference type="Proteomes" id="UP000053201"/>
    </source>
</evidence>
<dbReference type="InterPro" id="IPR042856">
    <property type="entry name" value="RSP14"/>
</dbReference>
<dbReference type="STRING" id="645134.A0A0L0HJR6"/>
<proteinExistence type="predicted"/>
<name>A0A0L0HJR6_SPIPD</name>
<dbReference type="VEuPathDB" id="FungiDB:SPPG_03088"/>
<reference evidence="4 5" key="1">
    <citation type="submission" date="2009-08" db="EMBL/GenBank/DDBJ databases">
        <title>The Genome Sequence of Spizellomyces punctatus strain DAOM BR117.</title>
        <authorList>
            <consortium name="The Broad Institute Genome Sequencing Platform"/>
            <person name="Russ C."/>
            <person name="Cuomo C."/>
            <person name="Shea T."/>
            <person name="Young S.K."/>
            <person name="Zeng Q."/>
            <person name="Koehrsen M."/>
            <person name="Haas B."/>
            <person name="Borodovsky M."/>
            <person name="Guigo R."/>
            <person name="Alvarado L."/>
            <person name="Berlin A."/>
            <person name="Bochicchio J."/>
            <person name="Borenstein D."/>
            <person name="Chapman S."/>
            <person name="Chen Z."/>
            <person name="Engels R."/>
            <person name="Freedman E."/>
            <person name="Gellesch M."/>
            <person name="Goldberg J."/>
            <person name="Griggs A."/>
            <person name="Gujja S."/>
            <person name="Heiman D."/>
            <person name="Hepburn T."/>
            <person name="Howarth C."/>
            <person name="Jen D."/>
            <person name="Larson L."/>
            <person name="Lewis B."/>
            <person name="Mehta T."/>
            <person name="Park D."/>
            <person name="Pearson M."/>
            <person name="Roberts A."/>
            <person name="Saif S."/>
            <person name="Shenoy N."/>
            <person name="Sisk P."/>
            <person name="Stolte C."/>
            <person name="Sykes S."/>
            <person name="Thomson T."/>
            <person name="Walk T."/>
            <person name="White J."/>
            <person name="Yandava C."/>
            <person name="Burger G."/>
            <person name="Gray M.W."/>
            <person name="Holland P.W.H."/>
            <person name="King N."/>
            <person name="Lang F.B.F."/>
            <person name="Roger A.J."/>
            <person name="Ruiz-Trillo I."/>
            <person name="Lander E."/>
            <person name="Nusbaum C."/>
        </authorList>
    </citation>
    <scope>NUCLEOTIDE SEQUENCE [LARGE SCALE GENOMIC DNA]</scope>
    <source>
        <strain evidence="4 5">DAOM BR117</strain>
    </source>
</reference>
<dbReference type="InParanoid" id="A0A0L0HJR6"/>
<feature type="repeat" description="ARM" evidence="2">
    <location>
        <begin position="266"/>
        <end position="308"/>
    </location>
</feature>
<accession>A0A0L0HJR6</accession>
<dbReference type="GeneID" id="27686635"/>
<dbReference type="eggNOG" id="KOG0167">
    <property type="taxonomic scope" value="Eukaryota"/>
</dbReference>
<sequence length="377" mass="41544">MTTTAQPHFTPFHSFDSQDLEHSGSDLTPQDISNLRSPTIPPGIDPTKQQLAYGRRAVPKLISDLTPTTPLHHLQSALTSLSDLFHAPENVAQGLDCRIVEILGKWVGHSDVTVRQKATECLKVLGGHAIGRASMVECSTLVPLSKLFDDPDPLVRKTIHTTFSLITLHTSGVTSLLHSILFDPLIQKLPHEALDIQLVILDTCYNCIRLGKAPFMPRDALEAGAMEVFTKMLKVGCVRDVAVRVADCVMVLSHYHEGKKLACQLNTIPVLIDLLHNKHSTVRAAAAGALMSITIDVEAKRIVVRENALPVLMDLLKDKNQLLVLNAVKTITNCAEDYRGRFQLHGCIKQLQALFESPRQELAEAAKKAVQVITWRP</sequence>
<feature type="repeat" description="HEAT" evidence="1">
    <location>
        <begin position="267"/>
        <end position="302"/>
    </location>
</feature>
<dbReference type="SMART" id="SM00185">
    <property type="entry name" value="ARM"/>
    <property type="match status" value="3"/>
</dbReference>
<dbReference type="AlphaFoldDB" id="A0A0L0HJR6"/>
<dbReference type="OrthoDB" id="409644at2759"/>
<dbReference type="EMBL" id="KQ257454">
    <property type="protein sequence ID" value="KND01278.1"/>
    <property type="molecule type" value="Genomic_DNA"/>
</dbReference>
<dbReference type="InterPro" id="IPR000225">
    <property type="entry name" value="Armadillo"/>
</dbReference>
<dbReference type="Gene3D" id="1.25.10.10">
    <property type="entry name" value="Leucine-rich Repeat Variant"/>
    <property type="match status" value="1"/>
</dbReference>
<dbReference type="PANTHER" id="PTHR15599:SF1">
    <property type="entry name" value="RADIAL SPOKE HEAD 14 HOMOLOG"/>
    <property type="match status" value="1"/>
</dbReference>
<dbReference type="InterPro" id="IPR016024">
    <property type="entry name" value="ARM-type_fold"/>
</dbReference>
<keyword evidence="5" id="KW-1185">Reference proteome</keyword>
<dbReference type="Pfam" id="PF00514">
    <property type="entry name" value="Arm"/>
    <property type="match status" value="2"/>
</dbReference>
<organism evidence="4 5">
    <name type="scientific">Spizellomyces punctatus (strain DAOM BR117)</name>
    <dbReference type="NCBI Taxonomy" id="645134"/>
    <lineage>
        <taxon>Eukaryota</taxon>
        <taxon>Fungi</taxon>
        <taxon>Fungi incertae sedis</taxon>
        <taxon>Chytridiomycota</taxon>
        <taxon>Chytridiomycota incertae sedis</taxon>
        <taxon>Chytridiomycetes</taxon>
        <taxon>Spizellomycetales</taxon>
        <taxon>Spizellomycetaceae</taxon>
        <taxon>Spizellomyces</taxon>
    </lineage>
</organism>
<dbReference type="RefSeq" id="XP_016609317.1">
    <property type="nucleotide sequence ID" value="XM_016751376.1"/>
</dbReference>
<dbReference type="PROSITE" id="PS50077">
    <property type="entry name" value="HEAT_REPEAT"/>
    <property type="match status" value="1"/>
</dbReference>
<dbReference type="SUPFAM" id="SSF48371">
    <property type="entry name" value="ARM repeat"/>
    <property type="match status" value="1"/>
</dbReference>
<dbReference type="InterPro" id="IPR011989">
    <property type="entry name" value="ARM-like"/>
</dbReference>
<feature type="compositionally biased region" description="Polar residues" evidence="3">
    <location>
        <begin position="25"/>
        <end position="37"/>
    </location>
</feature>
<evidence type="ECO:0000256" key="1">
    <source>
        <dbReference type="PROSITE-ProRule" id="PRU00103"/>
    </source>
</evidence>
<dbReference type="Proteomes" id="UP000053201">
    <property type="component" value="Unassembled WGS sequence"/>
</dbReference>
<gene>
    <name evidence="4" type="ORF">SPPG_03088</name>
</gene>
<dbReference type="PROSITE" id="PS50176">
    <property type="entry name" value="ARM_REPEAT"/>
    <property type="match status" value="1"/>
</dbReference>
<protein>
    <recommendedName>
        <fullName evidence="6">Condensin complex subunit 1 C-terminal domain-containing protein</fullName>
    </recommendedName>
</protein>
<evidence type="ECO:0000256" key="2">
    <source>
        <dbReference type="PROSITE-ProRule" id="PRU00259"/>
    </source>
</evidence>
<evidence type="ECO:0000256" key="3">
    <source>
        <dbReference type="SAM" id="MobiDB-lite"/>
    </source>
</evidence>
<evidence type="ECO:0000313" key="4">
    <source>
        <dbReference type="EMBL" id="KND01278.1"/>
    </source>
</evidence>
<dbReference type="OMA" id="VWQHDVI"/>
<dbReference type="InterPro" id="IPR021133">
    <property type="entry name" value="HEAT_type_2"/>
</dbReference>
<evidence type="ECO:0008006" key="6">
    <source>
        <dbReference type="Google" id="ProtNLM"/>
    </source>
</evidence>
<feature type="region of interest" description="Disordered" evidence="3">
    <location>
        <begin position="1"/>
        <end position="47"/>
    </location>
</feature>